<sequence length="167" mass="18307">MTVVEDEELLLAVLNSAPLVGGVPTEQLRGSTGRELVEQFGGTGTETEALHLRRTRDALQGMIREEGDAIEGLAAALDNAVLLPEATREGIRWRLDVPPEEQLAARAVLAWSQVLKELPGRLRACANTECNLFLLDHSRPGTARWCSMATCGNRMKVRAHAQRARRS</sequence>
<dbReference type="Gene3D" id="1.10.3300.10">
    <property type="entry name" value="Jann2411-like domain"/>
    <property type="match status" value="1"/>
</dbReference>
<organism evidence="2 3">
    <name type="scientific">Georgenia halophila</name>
    <dbReference type="NCBI Taxonomy" id="620889"/>
    <lineage>
        <taxon>Bacteria</taxon>
        <taxon>Bacillati</taxon>
        <taxon>Actinomycetota</taxon>
        <taxon>Actinomycetes</taxon>
        <taxon>Micrococcales</taxon>
        <taxon>Bogoriellaceae</taxon>
        <taxon>Georgenia</taxon>
    </lineage>
</organism>
<dbReference type="InterPro" id="IPR021005">
    <property type="entry name" value="Znf_CGNR"/>
</dbReference>
<proteinExistence type="predicted"/>
<gene>
    <name evidence="2" type="ORF">GCM10023169_34030</name>
</gene>
<protein>
    <submittedName>
        <fullName evidence="2">CGNR zinc finger domain-containing protein</fullName>
    </submittedName>
</protein>
<dbReference type="InterPro" id="IPR023286">
    <property type="entry name" value="ABATE_dom_sf"/>
</dbReference>
<dbReference type="InterPro" id="IPR010852">
    <property type="entry name" value="ABATE"/>
</dbReference>
<dbReference type="PANTHER" id="PTHR35525:SF3">
    <property type="entry name" value="BLL6575 PROTEIN"/>
    <property type="match status" value="1"/>
</dbReference>
<dbReference type="Proteomes" id="UP001500622">
    <property type="component" value="Unassembled WGS sequence"/>
</dbReference>
<evidence type="ECO:0000313" key="2">
    <source>
        <dbReference type="EMBL" id="GAA4430530.1"/>
    </source>
</evidence>
<evidence type="ECO:0000313" key="3">
    <source>
        <dbReference type="Proteomes" id="UP001500622"/>
    </source>
</evidence>
<dbReference type="RefSeq" id="WP_345217724.1">
    <property type="nucleotide sequence ID" value="NZ_BAABGN010000013.1"/>
</dbReference>
<dbReference type="EMBL" id="BAABGN010000013">
    <property type="protein sequence ID" value="GAA4430530.1"/>
    <property type="molecule type" value="Genomic_DNA"/>
</dbReference>
<dbReference type="PANTHER" id="PTHR35525">
    <property type="entry name" value="BLL6575 PROTEIN"/>
    <property type="match status" value="1"/>
</dbReference>
<comment type="caution">
    <text evidence="2">The sequence shown here is derived from an EMBL/GenBank/DDBJ whole genome shotgun (WGS) entry which is preliminary data.</text>
</comment>
<feature type="domain" description="Zinc finger CGNR" evidence="1">
    <location>
        <begin position="121"/>
        <end position="163"/>
    </location>
</feature>
<keyword evidence="3" id="KW-1185">Reference proteome</keyword>
<name>A0ABP8LKB2_9MICO</name>
<accession>A0ABP8LKB2</accession>
<reference evidence="3" key="1">
    <citation type="journal article" date="2019" name="Int. J. Syst. Evol. Microbiol.">
        <title>The Global Catalogue of Microorganisms (GCM) 10K type strain sequencing project: providing services to taxonomists for standard genome sequencing and annotation.</title>
        <authorList>
            <consortium name="The Broad Institute Genomics Platform"/>
            <consortium name="The Broad Institute Genome Sequencing Center for Infectious Disease"/>
            <person name="Wu L."/>
            <person name="Ma J."/>
        </authorList>
    </citation>
    <scope>NUCLEOTIDE SEQUENCE [LARGE SCALE GENOMIC DNA]</scope>
    <source>
        <strain evidence="3">JCM 17810</strain>
    </source>
</reference>
<dbReference type="Pfam" id="PF11706">
    <property type="entry name" value="zf-CGNR"/>
    <property type="match status" value="1"/>
</dbReference>
<dbReference type="SUPFAM" id="SSF160904">
    <property type="entry name" value="Jann2411-like"/>
    <property type="match status" value="1"/>
</dbReference>
<evidence type="ECO:0000259" key="1">
    <source>
        <dbReference type="Pfam" id="PF11706"/>
    </source>
</evidence>